<dbReference type="EMBL" id="BAABME010003884">
    <property type="protein sequence ID" value="GAA0160437.1"/>
    <property type="molecule type" value="Genomic_DNA"/>
</dbReference>
<keyword evidence="3" id="KW-1185">Reference proteome</keyword>
<accession>A0AAV3QE30</accession>
<name>A0AAV3QE30_LITER</name>
<feature type="region of interest" description="Disordered" evidence="1">
    <location>
        <begin position="1"/>
        <end position="78"/>
    </location>
</feature>
<gene>
    <name evidence="2" type="ORF">LIER_16989</name>
</gene>
<proteinExistence type="predicted"/>
<dbReference type="Proteomes" id="UP001454036">
    <property type="component" value="Unassembled WGS sequence"/>
</dbReference>
<protein>
    <submittedName>
        <fullName evidence="2">Uncharacterized protein</fullName>
    </submittedName>
</protein>
<comment type="caution">
    <text evidence="2">The sequence shown here is derived from an EMBL/GenBank/DDBJ whole genome shotgun (WGS) entry which is preliminary data.</text>
</comment>
<sequence>MLSVNDRSEMDDEPSIVAESDKDAVESTNPDVEDVVPGYTETLNEDVEVLVPSTEAKNSKKRNLRKTSEAGPLSPNKN</sequence>
<evidence type="ECO:0000313" key="2">
    <source>
        <dbReference type="EMBL" id="GAA0160437.1"/>
    </source>
</evidence>
<reference evidence="2 3" key="1">
    <citation type="submission" date="2024-01" db="EMBL/GenBank/DDBJ databases">
        <title>The complete chloroplast genome sequence of Lithospermum erythrorhizon: insights into the phylogenetic relationship among Boraginaceae species and the maternal lineages of purple gromwells.</title>
        <authorList>
            <person name="Okada T."/>
            <person name="Watanabe K."/>
        </authorList>
    </citation>
    <scope>NUCLEOTIDE SEQUENCE [LARGE SCALE GENOMIC DNA]</scope>
</reference>
<evidence type="ECO:0000256" key="1">
    <source>
        <dbReference type="SAM" id="MobiDB-lite"/>
    </source>
</evidence>
<organism evidence="2 3">
    <name type="scientific">Lithospermum erythrorhizon</name>
    <name type="common">Purple gromwell</name>
    <name type="synonym">Lithospermum officinale var. erythrorhizon</name>
    <dbReference type="NCBI Taxonomy" id="34254"/>
    <lineage>
        <taxon>Eukaryota</taxon>
        <taxon>Viridiplantae</taxon>
        <taxon>Streptophyta</taxon>
        <taxon>Embryophyta</taxon>
        <taxon>Tracheophyta</taxon>
        <taxon>Spermatophyta</taxon>
        <taxon>Magnoliopsida</taxon>
        <taxon>eudicotyledons</taxon>
        <taxon>Gunneridae</taxon>
        <taxon>Pentapetalae</taxon>
        <taxon>asterids</taxon>
        <taxon>lamiids</taxon>
        <taxon>Boraginales</taxon>
        <taxon>Boraginaceae</taxon>
        <taxon>Boraginoideae</taxon>
        <taxon>Lithospermeae</taxon>
        <taxon>Lithospermum</taxon>
    </lineage>
</organism>
<dbReference type="AlphaFoldDB" id="A0AAV3QE30"/>
<evidence type="ECO:0000313" key="3">
    <source>
        <dbReference type="Proteomes" id="UP001454036"/>
    </source>
</evidence>